<dbReference type="Proteomes" id="UP000235371">
    <property type="component" value="Unassembled WGS sequence"/>
</dbReference>
<dbReference type="GeneID" id="36578413"/>
<feature type="region of interest" description="Disordered" evidence="1">
    <location>
        <begin position="104"/>
        <end position="142"/>
    </location>
</feature>
<dbReference type="InParanoid" id="A0A2J6SVB5"/>
<name>A0A2J6SVB5_9HELO</name>
<reference evidence="3 4" key="1">
    <citation type="submission" date="2016-04" db="EMBL/GenBank/DDBJ databases">
        <title>A degradative enzymes factory behind the ericoid mycorrhizal symbiosis.</title>
        <authorList>
            <consortium name="DOE Joint Genome Institute"/>
            <person name="Martino E."/>
            <person name="Morin E."/>
            <person name="Grelet G."/>
            <person name="Kuo A."/>
            <person name="Kohler A."/>
            <person name="Daghino S."/>
            <person name="Barry K."/>
            <person name="Choi C."/>
            <person name="Cichocki N."/>
            <person name="Clum A."/>
            <person name="Copeland A."/>
            <person name="Hainaut M."/>
            <person name="Haridas S."/>
            <person name="Labutti K."/>
            <person name="Lindquist E."/>
            <person name="Lipzen A."/>
            <person name="Khouja H.-R."/>
            <person name="Murat C."/>
            <person name="Ohm R."/>
            <person name="Olson A."/>
            <person name="Spatafora J."/>
            <person name="Veneault-Fourrey C."/>
            <person name="Henrissat B."/>
            <person name="Grigoriev I."/>
            <person name="Martin F."/>
            <person name="Perotto S."/>
        </authorList>
    </citation>
    <scope>NUCLEOTIDE SEQUENCE [LARGE SCALE GENOMIC DNA]</scope>
    <source>
        <strain evidence="3 4">E</strain>
    </source>
</reference>
<dbReference type="EMBL" id="KZ613859">
    <property type="protein sequence ID" value="PMD54718.1"/>
    <property type="molecule type" value="Genomic_DNA"/>
</dbReference>
<keyword evidence="2" id="KW-0472">Membrane</keyword>
<gene>
    <name evidence="3" type="ORF">K444DRAFT_111858</name>
</gene>
<feature type="transmembrane region" description="Helical" evidence="2">
    <location>
        <begin position="162"/>
        <end position="185"/>
    </location>
</feature>
<accession>A0A2J6SVB5</accession>
<evidence type="ECO:0000313" key="3">
    <source>
        <dbReference type="EMBL" id="PMD54718.1"/>
    </source>
</evidence>
<evidence type="ECO:0000256" key="2">
    <source>
        <dbReference type="SAM" id="Phobius"/>
    </source>
</evidence>
<feature type="compositionally biased region" description="Polar residues" evidence="1">
    <location>
        <begin position="116"/>
        <end position="132"/>
    </location>
</feature>
<evidence type="ECO:0000313" key="4">
    <source>
        <dbReference type="Proteomes" id="UP000235371"/>
    </source>
</evidence>
<dbReference type="RefSeq" id="XP_024731622.1">
    <property type="nucleotide sequence ID" value="XM_024870331.1"/>
</dbReference>
<keyword evidence="2" id="KW-0812">Transmembrane</keyword>
<keyword evidence="2" id="KW-1133">Transmembrane helix</keyword>
<sequence length="198" mass="21978">MHLSVHGCNRTIHTSSCYRHVTTNICTKPRIISSTQPMRKSLSKLTKSLNMDVLYPGSQSLPQTSTTVLAGGATKSNQCGHLERISIQIDLRLVRAEPALPRFSASECGPREATPKHQTSRMATSWRQSPQPNLRHPQLARPDPHNASACVSASLRSNSRCGFSICLSFTFCFLYSLLYFSLVLAKNRLALSIQRHSL</sequence>
<organism evidence="3 4">
    <name type="scientific">Hyaloscypha bicolor E</name>
    <dbReference type="NCBI Taxonomy" id="1095630"/>
    <lineage>
        <taxon>Eukaryota</taxon>
        <taxon>Fungi</taxon>
        <taxon>Dikarya</taxon>
        <taxon>Ascomycota</taxon>
        <taxon>Pezizomycotina</taxon>
        <taxon>Leotiomycetes</taxon>
        <taxon>Helotiales</taxon>
        <taxon>Hyaloscyphaceae</taxon>
        <taxon>Hyaloscypha</taxon>
        <taxon>Hyaloscypha bicolor</taxon>
    </lineage>
</organism>
<evidence type="ECO:0000256" key="1">
    <source>
        <dbReference type="SAM" id="MobiDB-lite"/>
    </source>
</evidence>
<proteinExistence type="predicted"/>
<dbReference type="AlphaFoldDB" id="A0A2J6SVB5"/>
<protein>
    <submittedName>
        <fullName evidence="3">Uncharacterized protein</fullName>
    </submittedName>
</protein>
<keyword evidence="4" id="KW-1185">Reference proteome</keyword>